<protein>
    <submittedName>
        <fullName evidence="1">Kinase-associated lipoprotein B</fullName>
    </submittedName>
</protein>
<keyword evidence="2" id="KW-1185">Reference proteome</keyword>
<dbReference type="InterPro" id="IPR038080">
    <property type="entry name" value="KapB_sf"/>
</dbReference>
<sequence>MEQIEAGMKVTALYKTGKYIGQAEQIKNGKVLVSILSVLKHPKQGDLHNPNQSEVPFFHQRKALAFHEKTWAPLHTVKPYAGDIPDYSGSLKAAYEDLLLELKGTDNEWALKSLERLENLKKEYMIK</sequence>
<dbReference type="EMBL" id="JAUHLN010000002">
    <property type="protein sequence ID" value="MDN4073226.1"/>
    <property type="molecule type" value="Genomic_DNA"/>
</dbReference>
<gene>
    <name evidence="1" type="ORF">QYF49_09420</name>
</gene>
<dbReference type="GO" id="GO:0016301">
    <property type="term" value="F:kinase activity"/>
    <property type="evidence" value="ECO:0007669"/>
    <property type="project" value="UniProtKB-KW"/>
</dbReference>
<evidence type="ECO:0000313" key="2">
    <source>
        <dbReference type="Proteomes" id="UP001168694"/>
    </source>
</evidence>
<dbReference type="InterPro" id="IPR014916">
    <property type="entry name" value="KapB"/>
</dbReference>
<dbReference type="RefSeq" id="WP_290399366.1">
    <property type="nucleotide sequence ID" value="NZ_JAUHLN010000002.1"/>
</dbReference>
<dbReference type="SMART" id="SM01298">
    <property type="entry name" value="KapB"/>
    <property type="match status" value="1"/>
</dbReference>
<dbReference type="Gene3D" id="2.30.30.430">
    <property type="entry name" value="Kinase associated protein B domain"/>
    <property type="match status" value="1"/>
</dbReference>
<accession>A0ABT8E5P3</accession>
<evidence type="ECO:0000313" key="1">
    <source>
        <dbReference type="EMBL" id="MDN4073226.1"/>
    </source>
</evidence>
<keyword evidence="1" id="KW-0418">Kinase</keyword>
<dbReference type="Proteomes" id="UP001168694">
    <property type="component" value="Unassembled WGS sequence"/>
</dbReference>
<organism evidence="1 2">
    <name type="scientific">Fictibacillus terranigra</name>
    <dbReference type="NCBI Taxonomy" id="3058424"/>
    <lineage>
        <taxon>Bacteria</taxon>
        <taxon>Bacillati</taxon>
        <taxon>Bacillota</taxon>
        <taxon>Bacilli</taxon>
        <taxon>Bacillales</taxon>
        <taxon>Fictibacillaceae</taxon>
        <taxon>Fictibacillus</taxon>
    </lineage>
</organism>
<reference evidence="1" key="1">
    <citation type="submission" date="2023-06" db="EMBL/GenBank/DDBJ databases">
        <title>Draft Genome Sequences of Representative Paenibacillus Polymyxa, Bacillus cereus, Fictibacillus sp., and Brevibacillus agri Strains Isolated from Amazonian Dark Earth.</title>
        <authorList>
            <person name="Pellegrinetti T.A."/>
            <person name="Cunha I.C.M."/>
            <person name="Chaves M.G."/>
            <person name="Freitas A.S."/>
            <person name="Silva A.V.R."/>
            <person name="Tsai S.M."/>
            <person name="Mendes L.W."/>
        </authorList>
    </citation>
    <scope>NUCLEOTIDE SEQUENCE</scope>
    <source>
        <strain evidence="1">CENA-BCM004</strain>
    </source>
</reference>
<keyword evidence="1" id="KW-0449">Lipoprotein</keyword>
<keyword evidence="1" id="KW-0808">Transferase</keyword>
<comment type="caution">
    <text evidence="1">The sequence shown here is derived from an EMBL/GenBank/DDBJ whole genome shotgun (WGS) entry which is preliminary data.</text>
</comment>
<dbReference type="Pfam" id="PF08810">
    <property type="entry name" value="KapB"/>
    <property type="match status" value="1"/>
</dbReference>
<proteinExistence type="predicted"/>
<name>A0ABT8E5P3_9BACL</name>
<dbReference type="SUPFAM" id="SSF141251">
    <property type="entry name" value="Kinase-associated protein B-like"/>
    <property type="match status" value="1"/>
</dbReference>